<dbReference type="InterPro" id="IPR050491">
    <property type="entry name" value="AmpC-like"/>
</dbReference>
<dbReference type="Pfam" id="PF00144">
    <property type="entry name" value="Beta-lactamase"/>
    <property type="match status" value="1"/>
</dbReference>
<dbReference type="InterPro" id="IPR001466">
    <property type="entry name" value="Beta-lactam-related"/>
</dbReference>
<dbReference type="EMBL" id="JAULSW010000005">
    <property type="protein sequence ID" value="KAK3381885.1"/>
    <property type="molecule type" value="Genomic_DNA"/>
</dbReference>
<reference evidence="3" key="2">
    <citation type="submission" date="2023-06" db="EMBL/GenBank/DDBJ databases">
        <authorList>
            <consortium name="Lawrence Berkeley National Laboratory"/>
            <person name="Haridas S."/>
            <person name="Hensen N."/>
            <person name="Bonometti L."/>
            <person name="Westerberg I."/>
            <person name="Brannstrom I.O."/>
            <person name="Guillou S."/>
            <person name="Cros-Aarteil S."/>
            <person name="Calhoun S."/>
            <person name="Kuo A."/>
            <person name="Mondo S."/>
            <person name="Pangilinan J."/>
            <person name="Riley R."/>
            <person name="LaButti K."/>
            <person name="Andreopoulos B."/>
            <person name="Lipzen A."/>
            <person name="Chen C."/>
            <person name="Yanf M."/>
            <person name="Daum C."/>
            <person name="Ng V."/>
            <person name="Clum A."/>
            <person name="Steindorff A."/>
            <person name="Ohm R."/>
            <person name="Martin F."/>
            <person name="Silar P."/>
            <person name="Natvig D."/>
            <person name="Lalanne C."/>
            <person name="Gautier V."/>
            <person name="Ament-velasquez S.L."/>
            <person name="Kruys A."/>
            <person name="Hutchinson M.I."/>
            <person name="Powell A.J."/>
            <person name="Barry K."/>
            <person name="Miller A.N."/>
            <person name="Grigoriev I.V."/>
            <person name="Debuchy R."/>
            <person name="Gladieux P."/>
            <person name="Thoren M.H."/>
            <person name="Johannesson H."/>
        </authorList>
    </citation>
    <scope>NUCLEOTIDE SEQUENCE</scope>
    <source>
        <strain evidence="3">CBS 232.78</strain>
    </source>
</reference>
<organism evidence="3 4">
    <name type="scientific">Podospora didyma</name>
    <dbReference type="NCBI Taxonomy" id="330526"/>
    <lineage>
        <taxon>Eukaryota</taxon>
        <taxon>Fungi</taxon>
        <taxon>Dikarya</taxon>
        <taxon>Ascomycota</taxon>
        <taxon>Pezizomycotina</taxon>
        <taxon>Sordariomycetes</taxon>
        <taxon>Sordariomycetidae</taxon>
        <taxon>Sordariales</taxon>
        <taxon>Podosporaceae</taxon>
        <taxon>Podospora</taxon>
    </lineage>
</organism>
<gene>
    <name evidence="3" type="ORF">B0H63DRAFT_502163</name>
</gene>
<evidence type="ECO:0000259" key="2">
    <source>
        <dbReference type="Pfam" id="PF00144"/>
    </source>
</evidence>
<reference evidence="3" key="1">
    <citation type="journal article" date="2023" name="Mol. Phylogenet. Evol.">
        <title>Genome-scale phylogeny and comparative genomics of the fungal order Sordariales.</title>
        <authorList>
            <person name="Hensen N."/>
            <person name="Bonometti L."/>
            <person name="Westerberg I."/>
            <person name="Brannstrom I.O."/>
            <person name="Guillou S."/>
            <person name="Cros-Aarteil S."/>
            <person name="Calhoun S."/>
            <person name="Haridas S."/>
            <person name="Kuo A."/>
            <person name="Mondo S."/>
            <person name="Pangilinan J."/>
            <person name="Riley R."/>
            <person name="LaButti K."/>
            <person name="Andreopoulos B."/>
            <person name="Lipzen A."/>
            <person name="Chen C."/>
            <person name="Yan M."/>
            <person name="Daum C."/>
            <person name="Ng V."/>
            <person name="Clum A."/>
            <person name="Steindorff A."/>
            <person name="Ohm R.A."/>
            <person name="Martin F."/>
            <person name="Silar P."/>
            <person name="Natvig D.O."/>
            <person name="Lalanne C."/>
            <person name="Gautier V."/>
            <person name="Ament-Velasquez S.L."/>
            <person name="Kruys A."/>
            <person name="Hutchinson M.I."/>
            <person name="Powell A.J."/>
            <person name="Barry K."/>
            <person name="Miller A.N."/>
            <person name="Grigoriev I.V."/>
            <person name="Debuchy R."/>
            <person name="Gladieux P."/>
            <person name="Hiltunen Thoren M."/>
            <person name="Johannesson H."/>
        </authorList>
    </citation>
    <scope>NUCLEOTIDE SEQUENCE</scope>
    <source>
        <strain evidence="3">CBS 232.78</strain>
    </source>
</reference>
<sequence length="386" mass="42687">MSVGVCIKDKTSCAVSVDAYGIGSMTKAMISAALGLLELLPEFRKDETIGACAITIADLVSHHTGFPPNLSLGFQGDGESLLSKDQVLPTVNAMRQVRPLRSQWIYCRWGYSVTGTIIERLSGQSLREFLRSTLFRPLGMKNATNAATDRSPVLKQMPTILSTQAPMFTSSLRERSYAFGWVRSQLPGVLGSGSPSLLALSHSGSTVGYFSSIFIFSGIDVAAVVLTNSMALNDGADWIAQAAHNRVLQYEQMHADLEKGRNTSSRPAKPPHAYQGLYVNAIGNFCIRISPHPDKQGLLRLTFQESFLQSYDLRPYCGDVFEWLLSLDGTVCRGRYHIWDLEYFKFAFLCDEKSGQVSSLRWVDDSGWSPEGQIFMRLEDEATHSI</sequence>
<dbReference type="Gene3D" id="3.40.710.10">
    <property type="entry name" value="DD-peptidase/beta-lactamase superfamily"/>
    <property type="match status" value="1"/>
</dbReference>
<dbReference type="Proteomes" id="UP001285441">
    <property type="component" value="Unassembled WGS sequence"/>
</dbReference>
<accession>A0AAE0NI56</accession>
<dbReference type="PANTHER" id="PTHR46825:SF14">
    <property type="entry name" value="BETA-LACTAMASE-RELATED DOMAIN-CONTAINING PROTEIN"/>
    <property type="match status" value="1"/>
</dbReference>
<comment type="similarity">
    <text evidence="1">Belongs to the peptidase S12 family.</text>
</comment>
<keyword evidence="4" id="KW-1185">Reference proteome</keyword>
<evidence type="ECO:0000256" key="1">
    <source>
        <dbReference type="ARBA" id="ARBA00038215"/>
    </source>
</evidence>
<protein>
    <submittedName>
        <fullName evidence="3">Beta-lactamase/transpeptidase-like protein</fullName>
    </submittedName>
</protein>
<dbReference type="PANTHER" id="PTHR46825">
    <property type="entry name" value="D-ALANYL-D-ALANINE-CARBOXYPEPTIDASE/ENDOPEPTIDASE AMPH"/>
    <property type="match status" value="1"/>
</dbReference>
<comment type="caution">
    <text evidence="3">The sequence shown here is derived from an EMBL/GenBank/DDBJ whole genome shotgun (WGS) entry which is preliminary data.</text>
</comment>
<proteinExistence type="inferred from homology"/>
<dbReference type="InterPro" id="IPR012338">
    <property type="entry name" value="Beta-lactam/transpept-like"/>
</dbReference>
<evidence type="ECO:0000313" key="3">
    <source>
        <dbReference type="EMBL" id="KAK3381885.1"/>
    </source>
</evidence>
<dbReference type="SUPFAM" id="SSF56601">
    <property type="entry name" value="beta-lactamase/transpeptidase-like"/>
    <property type="match status" value="1"/>
</dbReference>
<name>A0AAE0NI56_9PEZI</name>
<evidence type="ECO:0000313" key="4">
    <source>
        <dbReference type="Proteomes" id="UP001285441"/>
    </source>
</evidence>
<feature type="domain" description="Beta-lactamase-related" evidence="2">
    <location>
        <begin position="20"/>
        <end position="144"/>
    </location>
</feature>
<dbReference type="AlphaFoldDB" id="A0AAE0NI56"/>